<feature type="domain" description="C-type lectin" evidence="4">
    <location>
        <begin position="175"/>
        <end position="287"/>
    </location>
</feature>
<keyword evidence="5" id="KW-1185">Reference proteome</keyword>
<proteinExistence type="predicted"/>
<keyword evidence="3" id="KW-0964">Secreted</keyword>
<sequence>MNFDPGFRWKRCAELSHGGQFSAANCYEKKKSACKRPAERDLDIFAGFWDSVVISTTLSLSANSSYNDSKDECIKKTECLGYGLWRNGYFLLNGYSLVGGGFGPSVMFLKSVCDHGYYGKECDGNCPRCHWEKLCHPVSGTCERPIVCSAPESIGTCSLGLYSLKCSLGAGWWYWRGTCYLIEKNRRVTWEEALVSCRHFKDTSLLQLDNRREKVWLQEMTTQPMWVGLQWHAKGKEWLWGNGTTTNASKKWLQIEGGTLDSCGTLIQRSLALQSAKCNEKFHFICKRQEDVNIFEKYKGHIITQRENVLPKSFSTLQSAQEDCIFERTVCTGVVFSQGRYHMVSGKEVFRSLHADDILYLKSVCRVGFHGTNCQFQCPKCKNDLPCNPITGKCMASTLTKCSLDSPDPKCAEQVFTGLCPKKPQWYYFSKSCYYVENIKKDTWDNARIACQGFKKADLVKITNSREKMWVQYKGDDSWIGLIFYKRSAQYLWVDNSSSVFQNAWVIRRNRRYMLSDYDCGVAFQNYLSVADCYHQRKWVCKREEVVDLFVGYDGRAFYLPDGTAAKYSTLAQAKQACLALKTCTGVTHAGKDFLMHTSMDLYNTREKTVITWIKSICAAGRYGETCERMCPKCDGDIPCNPHTGLCGDSVFCNKNDPAFTCKKGTLIGGRCPEEDNWMYWHGSCYYIHKGENKKWQQARSMCRRYSNTDLLWITSKPEKKFLLSVLPGGTYWIGLNGIRFCTYVRWSYATASNSDFEWLHKKLWTFFWKCCAYLIIPEGSVVGTGCIWENLWICKRKEEETKDFRKFDGYFLVGITKGSKSVNHTSLSAAFQHCRAERKNCTGIQRIRTTYVTSLANRLVLINGSFANIYTAYLKS</sequence>
<dbReference type="Gene3D" id="3.10.100.10">
    <property type="entry name" value="Mannose-Binding Protein A, subunit A"/>
    <property type="match status" value="3"/>
</dbReference>
<dbReference type="PANTHER" id="PTHR45710:SF8">
    <property type="entry name" value="RERATING FAMILY MEMBER 4"/>
    <property type="match status" value="1"/>
</dbReference>
<dbReference type="SUPFAM" id="SSF56436">
    <property type="entry name" value="C-type lectin-like"/>
    <property type="match status" value="3"/>
</dbReference>
<dbReference type="Proteomes" id="UP000695026">
    <property type="component" value="Unplaced"/>
</dbReference>
<feature type="non-terminal residue" evidence="6">
    <location>
        <position position="877"/>
    </location>
</feature>
<dbReference type="SMART" id="SM00034">
    <property type="entry name" value="CLECT"/>
    <property type="match status" value="3"/>
</dbReference>
<dbReference type="AlphaFoldDB" id="A0A9F5IUZ5"/>
<name>A0A9F5IUZ5_PYTBI</name>
<organism evidence="5 6">
    <name type="scientific">Python bivittatus</name>
    <name type="common">Burmese python</name>
    <name type="synonym">Python molurus bivittatus</name>
    <dbReference type="NCBI Taxonomy" id="176946"/>
    <lineage>
        <taxon>Eukaryota</taxon>
        <taxon>Metazoa</taxon>
        <taxon>Chordata</taxon>
        <taxon>Craniata</taxon>
        <taxon>Vertebrata</taxon>
        <taxon>Euteleostomi</taxon>
        <taxon>Lepidosauria</taxon>
        <taxon>Squamata</taxon>
        <taxon>Bifurcata</taxon>
        <taxon>Unidentata</taxon>
        <taxon>Episquamata</taxon>
        <taxon>Toxicofera</taxon>
        <taxon>Serpentes</taxon>
        <taxon>Henophidia</taxon>
        <taxon>Pythonidae</taxon>
        <taxon>Python</taxon>
    </lineage>
</organism>
<dbReference type="KEGG" id="pbi:112542749"/>
<protein>
    <submittedName>
        <fullName evidence="6">Uncharacterized protein LOC112542749</fullName>
    </submittedName>
</protein>
<evidence type="ECO:0000259" key="4">
    <source>
        <dbReference type="PROSITE" id="PS50041"/>
    </source>
</evidence>
<evidence type="ECO:0000256" key="2">
    <source>
        <dbReference type="ARBA" id="ARBA00004613"/>
    </source>
</evidence>
<dbReference type="InterPro" id="IPR050828">
    <property type="entry name" value="C-type_lectin/matrix_domain"/>
</dbReference>
<comment type="subcellular location">
    <subcellularLocation>
        <location evidence="1">Cell membrane</location>
        <topology evidence="1">Single-pass type II membrane protein</topology>
    </subcellularLocation>
    <subcellularLocation>
        <location evidence="2">Secreted</location>
    </subcellularLocation>
</comment>
<dbReference type="GO" id="GO:0005886">
    <property type="term" value="C:plasma membrane"/>
    <property type="evidence" value="ECO:0007669"/>
    <property type="project" value="UniProtKB-SubCell"/>
</dbReference>
<evidence type="ECO:0000313" key="5">
    <source>
        <dbReference type="Proteomes" id="UP000695026"/>
    </source>
</evidence>
<dbReference type="InterPro" id="IPR001304">
    <property type="entry name" value="C-type_lectin-like"/>
</dbReference>
<dbReference type="GeneID" id="112542749"/>
<evidence type="ECO:0000256" key="3">
    <source>
        <dbReference type="ARBA" id="ARBA00022525"/>
    </source>
</evidence>
<feature type="domain" description="C-type lectin" evidence="4">
    <location>
        <begin position="681"/>
        <end position="796"/>
    </location>
</feature>
<dbReference type="InterPro" id="IPR016186">
    <property type="entry name" value="C-type_lectin-like/link_sf"/>
</dbReference>
<dbReference type="Pfam" id="PF00059">
    <property type="entry name" value="Lectin_C"/>
    <property type="match status" value="3"/>
</dbReference>
<dbReference type="OrthoDB" id="9008589at2759"/>
<dbReference type="InterPro" id="IPR016187">
    <property type="entry name" value="CTDL_fold"/>
</dbReference>
<accession>A0A9F5IUZ5</accession>
<dbReference type="PROSITE" id="PS50041">
    <property type="entry name" value="C_TYPE_LECTIN_2"/>
    <property type="match status" value="3"/>
</dbReference>
<gene>
    <name evidence="6" type="primary">LOC112542749</name>
</gene>
<dbReference type="OMA" id="WIKSICA"/>
<dbReference type="CDD" id="cd00037">
    <property type="entry name" value="CLECT"/>
    <property type="match status" value="1"/>
</dbReference>
<dbReference type="RefSeq" id="XP_025032095.1">
    <property type="nucleotide sequence ID" value="XM_025176327.1"/>
</dbReference>
<evidence type="ECO:0000313" key="6">
    <source>
        <dbReference type="RefSeq" id="XP_025032095.1"/>
    </source>
</evidence>
<dbReference type="PANTHER" id="PTHR45710">
    <property type="entry name" value="C-TYPE LECTIN DOMAIN-CONTAINING PROTEIN 180"/>
    <property type="match status" value="1"/>
</dbReference>
<evidence type="ECO:0000256" key="1">
    <source>
        <dbReference type="ARBA" id="ARBA00004401"/>
    </source>
</evidence>
<reference evidence="6" key="1">
    <citation type="submission" date="2025-08" db="UniProtKB">
        <authorList>
            <consortium name="RefSeq"/>
        </authorList>
    </citation>
    <scope>IDENTIFICATION</scope>
    <source>
        <tissue evidence="6">Liver</tissue>
    </source>
</reference>
<dbReference type="GO" id="GO:0005576">
    <property type="term" value="C:extracellular region"/>
    <property type="evidence" value="ECO:0007669"/>
    <property type="project" value="UniProtKB-SubCell"/>
</dbReference>
<feature type="domain" description="C-type lectin" evidence="4">
    <location>
        <begin position="429"/>
        <end position="542"/>
    </location>
</feature>